<evidence type="ECO:0000313" key="1">
    <source>
        <dbReference type="EMBL" id="GAG84937.1"/>
    </source>
</evidence>
<dbReference type="AlphaFoldDB" id="X1BUV8"/>
<gene>
    <name evidence="1" type="ORF">S01H4_22109</name>
</gene>
<sequence length="36" mass="4034">TENGKEVLPEKYNTNTTLGREIADDVPSANRILFDL</sequence>
<feature type="non-terminal residue" evidence="1">
    <location>
        <position position="1"/>
    </location>
</feature>
<protein>
    <submittedName>
        <fullName evidence="1">Uncharacterized protein</fullName>
    </submittedName>
</protein>
<proteinExistence type="predicted"/>
<dbReference type="EMBL" id="BART01010087">
    <property type="protein sequence ID" value="GAG84937.1"/>
    <property type="molecule type" value="Genomic_DNA"/>
</dbReference>
<reference evidence="1" key="1">
    <citation type="journal article" date="2014" name="Front. Microbiol.">
        <title>High frequency of phylogenetically diverse reductive dehalogenase-homologous genes in deep subseafloor sedimentary metagenomes.</title>
        <authorList>
            <person name="Kawai M."/>
            <person name="Futagami T."/>
            <person name="Toyoda A."/>
            <person name="Takaki Y."/>
            <person name="Nishi S."/>
            <person name="Hori S."/>
            <person name="Arai W."/>
            <person name="Tsubouchi T."/>
            <person name="Morono Y."/>
            <person name="Uchiyama I."/>
            <person name="Ito T."/>
            <person name="Fujiyama A."/>
            <person name="Inagaki F."/>
            <person name="Takami H."/>
        </authorList>
    </citation>
    <scope>NUCLEOTIDE SEQUENCE</scope>
    <source>
        <strain evidence="1">Expedition CK06-06</strain>
    </source>
</reference>
<organism evidence="1">
    <name type="scientific">marine sediment metagenome</name>
    <dbReference type="NCBI Taxonomy" id="412755"/>
    <lineage>
        <taxon>unclassified sequences</taxon>
        <taxon>metagenomes</taxon>
        <taxon>ecological metagenomes</taxon>
    </lineage>
</organism>
<accession>X1BUV8</accession>
<comment type="caution">
    <text evidence="1">The sequence shown here is derived from an EMBL/GenBank/DDBJ whole genome shotgun (WGS) entry which is preliminary data.</text>
</comment>
<name>X1BUV8_9ZZZZ</name>